<name>R0LTN1_ANAPL</name>
<dbReference type="Proteomes" id="UP000296049">
    <property type="component" value="Unassembled WGS sequence"/>
</dbReference>
<organism evidence="1 2">
    <name type="scientific">Anas platyrhynchos</name>
    <name type="common">Mallard</name>
    <name type="synonym">Anas boschas</name>
    <dbReference type="NCBI Taxonomy" id="8839"/>
    <lineage>
        <taxon>Eukaryota</taxon>
        <taxon>Metazoa</taxon>
        <taxon>Chordata</taxon>
        <taxon>Craniata</taxon>
        <taxon>Vertebrata</taxon>
        <taxon>Euteleostomi</taxon>
        <taxon>Archelosauria</taxon>
        <taxon>Archosauria</taxon>
        <taxon>Dinosauria</taxon>
        <taxon>Saurischia</taxon>
        <taxon>Theropoda</taxon>
        <taxon>Coelurosauria</taxon>
        <taxon>Aves</taxon>
        <taxon>Neognathae</taxon>
        <taxon>Galloanserae</taxon>
        <taxon>Anseriformes</taxon>
        <taxon>Anatidae</taxon>
        <taxon>Anatinae</taxon>
        <taxon>Anas</taxon>
    </lineage>
</organism>
<evidence type="ECO:0000313" key="2">
    <source>
        <dbReference type="Proteomes" id="UP000296049"/>
    </source>
</evidence>
<dbReference type="AlphaFoldDB" id="R0LTN1"/>
<proteinExistence type="predicted"/>
<keyword evidence="2" id="KW-1185">Reference proteome</keyword>
<gene>
    <name evidence="1" type="ORF">Anapl_05303</name>
</gene>
<evidence type="ECO:0000313" key="1">
    <source>
        <dbReference type="EMBL" id="EOB09154.1"/>
    </source>
</evidence>
<dbReference type="EMBL" id="KB742386">
    <property type="protein sequence ID" value="EOB09154.1"/>
    <property type="molecule type" value="Genomic_DNA"/>
</dbReference>
<sequence>MRLELEGWMQLNLQGTLREATQDVCPSPLSLDLQLQPREPPGTAVPCDVLAALLPEEGSLAAAPGRPPRQTCLADASTAATGATALWMTVGGWHYSINLETKSPGTNGILAFFLSQHCSSLSLSAVADTTPSLVVSSVGCSICSVDKSSKVMITGESWTHFAQCCKYASGWQPPF</sequence>
<protein>
    <submittedName>
        <fullName evidence="1">Uncharacterized protein</fullName>
    </submittedName>
</protein>
<accession>R0LTN1</accession>
<reference evidence="2" key="1">
    <citation type="journal article" date="2013" name="Nat. Genet.">
        <title>The duck genome and transcriptome provide insight into an avian influenza virus reservoir species.</title>
        <authorList>
            <person name="Huang Y."/>
            <person name="Li Y."/>
            <person name="Burt D.W."/>
            <person name="Chen H."/>
            <person name="Zhang Y."/>
            <person name="Qian W."/>
            <person name="Kim H."/>
            <person name="Gan S."/>
            <person name="Zhao Y."/>
            <person name="Li J."/>
            <person name="Yi K."/>
            <person name="Feng H."/>
            <person name="Zhu P."/>
            <person name="Li B."/>
            <person name="Liu Q."/>
            <person name="Fairley S."/>
            <person name="Magor K.E."/>
            <person name="Du Z."/>
            <person name="Hu X."/>
            <person name="Goodman L."/>
            <person name="Tafer H."/>
            <person name="Vignal A."/>
            <person name="Lee T."/>
            <person name="Kim K.W."/>
            <person name="Sheng Z."/>
            <person name="An Y."/>
            <person name="Searle S."/>
            <person name="Herrero J."/>
            <person name="Groenen M.A."/>
            <person name="Crooijmans R.P."/>
            <person name="Faraut T."/>
            <person name="Cai Q."/>
            <person name="Webster R.G."/>
            <person name="Aldridge J.R."/>
            <person name="Warren W.C."/>
            <person name="Bartschat S."/>
            <person name="Kehr S."/>
            <person name="Marz M."/>
            <person name="Stadler P.F."/>
            <person name="Smith J."/>
            <person name="Kraus R.H."/>
            <person name="Zhao Y."/>
            <person name="Ren L."/>
            <person name="Fei J."/>
            <person name="Morisson M."/>
            <person name="Kaiser P."/>
            <person name="Griffin D.K."/>
            <person name="Rao M."/>
            <person name="Pitel F."/>
            <person name="Wang J."/>
            <person name="Li N."/>
        </authorList>
    </citation>
    <scope>NUCLEOTIDE SEQUENCE [LARGE SCALE GENOMIC DNA]</scope>
</reference>